<name>A0A127A5H3_9MICC</name>
<dbReference type="GO" id="GO:0003677">
    <property type="term" value="F:DNA binding"/>
    <property type="evidence" value="ECO:0007669"/>
    <property type="project" value="UniProtKB-KW"/>
</dbReference>
<keyword evidence="4" id="KW-0597">Phosphoprotein</keyword>
<reference evidence="6 7" key="1">
    <citation type="submission" date="2016-02" db="EMBL/GenBank/DDBJ databases">
        <title>Complete genome of Sinomonas atrocyanea KCTC 3377.</title>
        <authorList>
            <person name="Kim K.M."/>
        </authorList>
    </citation>
    <scope>NUCLEOTIDE SEQUENCE [LARGE SCALE GENOMIC DNA]</scope>
    <source>
        <strain evidence="6 7">KCTC 3377</strain>
    </source>
</reference>
<dbReference type="AlphaFoldDB" id="A0A127A5H3"/>
<dbReference type="SUPFAM" id="SSF52172">
    <property type="entry name" value="CheY-like"/>
    <property type="match status" value="1"/>
</dbReference>
<dbReference type="Proteomes" id="UP000070134">
    <property type="component" value="Chromosome"/>
</dbReference>
<keyword evidence="2" id="KW-0238">DNA-binding</keyword>
<dbReference type="STRING" id="37927.SA2016_4068"/>
<dbReference type="PANTHER" id="PTHR43214">
    <property type="entry name" value="TWO-COMPONENT RESPONSE REGULATOR"/>
    <property type="match status" value="1"/>
</dbReference>
<evidence type="ECO:0000256" key="4">
    <source>
        <dbReference type="PROSITE-ProRule" id="PRU00169"/>
    </source>
</evidence>
<dbReference type="InterPro" id="IPR011006">
    <property type="entry name" value="CheY-like_superfamily"/>
</dbReference>
<organism evidence="6 7">
    <name type="scientific">Sinomonas atrocyanea</name>
    <dbReference type="NCBI Taxonomy" id="37927"/>
    <lineage>
        <taxon>Bacteria</taxon>
        <taxon>Bacillati</taxon>
        <taxon>Actinomycetota</taxon>
        <taxon>Actinomycetes</taxon>
        <taxon>Micrococcales</taxon>
        <taxon>Micrococcaceae</taxon>
        <taxon>Sinomonas</taxon>
    </lineage>
</organism>
<keyword evidence="7" id="KW-1185">Reference proteome</keyword>
<evidence type="ECO:0000256" key="1">
    <source>
        <dbReference type="ARBA" id="ARBA00023015"/>
    </source>
</evidence>
<evidence type="ECO:0000313" key="6">
    <source>
        <dbReference type="EMBL" id="AMM34720.1"/>
    </source>
</evidence>
<dbReference type="InterPro" id="IPR001789">
    <property type="entry name" value="Sig_transdc_resp-reg_receiver"/>
</dbReference>
<dbReference type="GO" id="GO:0000160">
    <property type="term" value="P:phosphorelay signal transduction system"/>
    <property type="evidence" value="ECO:0007669"/>
    <property type="project" value="InterPro"/>
</dbReference>
<dbReference type="KEGG" id="satk:SA2016_4068"/>
<dbReference type="PROSITE" id="PS50110">
    <property type="entry name" value="RESPONSE_REGULATORY"/>
    <property type="match status" value="1"/>
</dbReference>
<evidence type="ECO:0000256" key="3">
    <source>
        <dbReference type="ARBA" id="ARBA00023163"/>
    </source>
</evidence>
<proteinExistence type="predicted"/>
<dbReference type="InterPro" id="IPR039420">
    <property type="entry name" value="WalR-like"/>
</dbReference>
<keyword evidence="3" id="KW-0804">Transcription</keyword>
<dbReference type="RefSeq" id="WP_066501711.1">
    <property type="nucleotide sequence ID" value="NZ_BJMO01000016.1"/>
</dbReference>
<dbReference type="EMBL" id="CP014518">
    <property type="protein sequence ID" value="AMM34720.1"/>
    <property type="molecule type" value="Genomic_DNA"/>
</dbReference>
<accession>A0A127A5H3</accession>
<feature type="domain" description="Response regulatory" evidence="5">
    <location>
        <begin position="15"/>
        <end position="130"/>
    </location>
</feature>
<dbReference type="PANTHER" id="PTHR43214:SF24">
    <property type="entry name" value="TRANSCRIPTIONAL REGULATORY PROTEIN NARL-RELATED"/>
    <property type="match status" value="1"/>
</dbReference>
<evidence type="ECO:0000256" key="2">
    <source>
        <dbReference type="ARBA" id="ARBA00023125"/>
    </source>
</evidence>
<dbReference type="Gene3D" id="3.40.50.2300">
    <property type="match status" value="1"/>
</dbReference>
<gene>
    <name evidence="6" type="ORF">SA2016_4068</name>
</gene>
<dbReference type="Pfam" id="PF00072">
    <property type="entry name" value="Response_reg"/>
    <property type="match status" value="1"/>
</dbReference>
<evidence type="ECO:0000259" key="5">
    <source>
        <dbReference type="PROSITE" id="PS50110"/>
    </source>
</evidence>
<feature type="modified residue" description="4-aspartylphosphate" evidence="4">
    <location>
        <position position="65"/>
    </location>
</feature>
<sequence>MSSQPSSGAARPQARLFIYDRHDLARESLRELFQDEGFEVIGTDGDPAAAAARILDLRPDVCVLDAGMLTWAGVDICRLVRDADPAIQCVLLAPWDAPELGRRAAAAGASALVLKNIRTAELLAAVAAAASSGQDRAAVPETADEGH</sequence>
<dbReference type="SMART" id="SM00448">
    <property type="entry name" value="REC"/>
    <property type="match status" value="1"/>
</dbReference>
<dbReference type="OrthoDB" id="9808843at2"/>
<keyword evidence="1" id="KW-0805">Transcription regulation</keyword>
<protein>
    <submittedName>
        <fullName evidence="6">LuxR family transcriptional regulator</fullName>
    </submittedName>
</protein>
<evidence type="ECO:0000313" key="7">
    <source>
        <dbReference type="Proteomes" id="UP000070134"/>
    </source>
</evidence>